<evidence type="ECO:0000313" key="2">
    <source>
        <dbReference type="EMBL" id="OEL31019.1"/>
    </source>
</evidence>
<feature type="region of interest" description="Disordered" evidence="1">
    <location>
        <begin position="129"/>
        <end position="162"/>
    </location>
</feature>
<reference evidence="2 3" key="1">
    <citation type="submission" date="2016-09" db="EMBL/GenBank/DDBJ databases">
        <title>The draft genome of Dichanthelium oligosanthes: A C3 panicoid grass species.</title>
        <authorList>
            <person name="Studer A.J."/>
            <person name="Schnable J.C."/>
            <person name="Brutnell T.P."/>
        </authorList>
    </citation>
    <scope>NUCLEOTIDE SEQUENCE [LARGE SCALE GENOMIC DNA]</scope>
    <source>
        <strain evidence="3">cv. Kellogg 1175</strain>
        <tissue evidence="2">Leaf</tissue>
    </source>
</reference>
<sequence>MQFLRSGGGGAGGGFGGAAWEVLRRHFSRKRSVDVRRINPKVPKEEAVAISGRLLQILSDHGPLSVGNTWNHAKDAGISGLNSKTHMKILLKWMTGRRVVKLSCVHVGNAKKFLYSPYTESSEAIQDAISSSASAEGNKASAQGGRGKATRGQPKKKAVALH</sequence>
<dbReference type="Proteomes" id="UP000095767">
    <property type="component" value="Unassembled WGS sequence"/>
</dbReference>
<evidence type="ECO:0000313" key="3">
    <source>
        <dbReference type="Proteomes" id="UP000095767"/>
    </source>
</evidence>
<dbReference type="PANTHER" id="PTHR35110:SF1">
    <property type="entry name" value="EXPRESSED PROTEIN"/>
    <property type="match status" value="1"/>
</dbReference>
<dbReference type="OrthoDB" id="761792at2759"/>
<gene>
    <name evidence="2" type="ORF">BAE44_0007956</name>
</gene>
<dbReference type="AlphaFoldDB" id="A0A1E5W0V7"/>
<accession>A0A1E5W0V7</accession>
<dbReference type="STRING" id="888268.A0A1E5W0V7"/>
<keyword evidence="3" id="KW-1185">Reference proteome</keyword>
<proteinExistence type="predicted"/>
<dbReference type="PANTHER" id="PTHR35110">
    <property type="entry name" value="EXPRESSED PROTEIN"/>
    <property type="match status" value="1"/>
</dbReference>
<protein>
    <submittedName>
        <fullName evidence="2">Uncharacterized protein</fullName>
    </submittedName>
</protein>
<name>A0A1E5W0V7_9POAL</name>
<organism evidence="2 3">
    <name type="scientific">Dichanthelium oligosanthes</name>
    <dbReference type="NCBI Taxonomy" id="888268"/>
    <lineage>
        <taxon>Eukaryota</taxon>
        <taxon>Viridiplantae</taxon>
        <taxon>Streptophyta</taxon>
        <taxon>Embryophyta</taxon>
        <taxon>Tracheophyta</taxon>
        <taxon>Spermatophyta</taxon>
        <taxon>Magnoliopsida</taxon>
        <taxon>Liliopsida</taxon>
        <taxon>Poales</taxon>
        <taxon>Poaceae</taxon>
        <taxon>PACMAD clade</taxon>
        <taxon>Panicoideae</taxon>
        <taxon>Panicodae</taxon>
        <taxon>Paniceae</taxon>
        <taxon>Dichantheliinae</taxon>
        <taxon>Dichanthelium</taxon>
    </lineage>
</organism>
<dbReference type="EMBL" id="LWDX02024306">
    <property type="protein sequence ID" value="OEL31019.1"/>
    <property type="molecule type" value="Genomic_DNA"/>
</dbReference>
<comment type="caution">
    <text evidence="2">The sequence shown here is derived from an EMBL/GenBank/DDBJ whole genome shotgun (WGS) entry which is preliminary data.</text>
</comment>
<feature type="compositionally biased region" description="Basic residues" evidence="1">
    <location>
        <begin position="153"/>
        <end position="162"/>
    </location>
</feature>
<evidence type="ECO:0000256" key="1">
    <source>
        <dbReference type="SAM" id="MobiDB-lite"/>
    </source>
</evidence>